<evidence type="ECO:0000313" key="1">
    <source>
        <dbReference type="EMBL" id="MDO3681591.1"/>
    </source>
</evidence>
<evidence type="ECO:0000313" key="2">
    <source>
        <dbReference type="Proteomes" id="UP001168883"/>
    </source>
</evidence>
<proteinExistence type="predicted"/>
<evidence type="ECO:0008006" key="3">
    <source>
        <dbReference type="Google" id="ProtNLM"/>
    </source>
</evidence>
<comment type="caution">
    <text evidence="1">The sequence shown here is derived from an EMBL/GenBank/DDBJ whole genome shotgun (WGS) entry which is preliminary data.</text>
</comment>
<dbReference type="Proteomes" id="UP001168883">
    <property type="component" value="Unassembled WGS sequence"/>
</dbReference>
<organism evidence="1 2">
    <name type="scientific">Paenibacillus ehimensis</name>
    <dbReference type="NCBI Taxonomy" id="79264"/>
    <lineage>
        <taxon>Bacteria</taxon>
        <taxon>Bacillati</taxon>
        <taxon>Bacillota</taxon>
        <taxon>Bacilli</taxon>
        <taxon>Bacillales</taxon>
        <taxon>Paenibacillaceae</taxon>
        <taxon>Paenibacillus</taxon>
    </lineage>
</organism>
<reference evidence="1" key="1">
    <citation type="submission" date="2023-07" db="EMBL/GenBank/DDBJ databases">
        <authorList>
            <person name="Aktuganov G."/>
            <person name="Boyko T."/>
            <person name="Delegan Y."/>
            <person name="Galimzianova N."/>
            <person name="Gilvanova E."/>
            <person name="Korobov V."/>
            <person name="Kuzmina L."/>
            <person name="Melentiev A."/>
            <person name="Milman P."/>
            <person name="Ryabova A."/>
            <person name="Stupak E."/>
            <person name="Yasakov T."/>
            <person name="Zharikova N."/>
            <person name="Zhurenko E."/>
        </authorList>
    </citation>
    <scope>NUCLEOTIDE SEQUENCE</scope>
    <source>
        <strain evidence="1">IB-739</strain>
    </source>
</reference>
<dbReference type="EMBL" id="JAUMKJ010000070">
    <property type="protein sequence ID" value="MDO3681591.1"/>
    <property type="molecule type" value="Genomic_DNA"/>
</dbReference>
<accession>A0ABT8VKX1</accession>
<protein>
    <recommendedName>
        <fullName evidence="3">Transposase</fullName>
    </recommendedName>
</protein>
<keyword evidence="2" id="KW-1185">Reference proteome</keyword>
<sequence>MNAGYAGFVRLIDAAASIAGLRRDTGIPRRGRDVLQRRKGRPPVIVKTVPMADS</sequence>
<name>A0ABT8VKX1_9BACL</name>
<dbReference type="RefSeq" id="WP_302881294.1">
    <property type="nucleotide sequence ID" value="NZ_JAUMKJ010000070.1"/>
</dbReference>
<gene>
    <name evidence="1" type="ORF">Q3C12_31860</name>
</gene>